<evidence type="ECO:0000256" key="1">
    <source>
        <dbReference type="SAM" id="MobiDB-lite"/>
    </source>
</evidence>
<evidence type="ECO:0000313" key="3">
    <source>
        <dbReference type="Proteomes" id="UP000092598"/>
    </source>
</evidence>
<dbReference type="InterPro" id="IPR002938">
    <property type="entry name" value="FAD-bd"/>
</dbReference>
<feature type="compositionally biased region" description="Basic and acidic residues" evidence="1">
    <location>
        <begin position="40"/>
        <end position="52"/>
    </location>
</feature>
<accession>A0A1B1MB79</accession>
<dbReference type="InterPro" id="IPR051704">
    <property type="entry name" value="FAD_aromatic-hydroxylase"/>
</dbReference>
<sequence length="458" mass="50486">MPGKRAAGVSRRGQRPLRRPRPPRRLHILGFLSGRPTPHKMKDTAMSERNPMDKNTTSRQRALVVGLGISGITSALRLHRAGWDVVVLEKAPERRRGGYFLALFGAGLAAAERLGFADAVSNRVAPESVSYDVDRTGRRRRGVGYADVFPGSRLTVRGDIEDAAFTALPDEVEIRYSTVPVALDQYLDGVDVEIRDLTTETTTVERFDLVVGADGLRSTVRRLAFEPEPSPIRRLNYMIAVYGLPEPVPGYRPQDGLTMAEAGRSVWVFPFADRPPSVLFSYRTDDVDAEFTRPAIDSLRAAYGAEPTGSTLGWLLDQFEKAPDHLFDSTEQVHLDHWYRGRVVLVGDAAWCLTLYSGMGASAGLAGADLLGTMLERHPHDVPRALQDWEAHLRPFIDYHLGSGVSQRGFLTPGNRAELLLRSVMIRLGRLPIAGRLLAKTRAKSTRMKSLDIAAAAA</sequence>
<organism evidence="2 3">
    <name type="scientific">Streptomyces lincolnensis</name>
    <dbReference type="NCBI Taxonomy" id="1915"/>
    <lineage>
        <taxon>Bacteria</taxon>
        <taxon>Bacillati</taxon>
        <taxon>Actinomycetota</taxon>
        <taxon>Actinomycetes</taxon>
        <taxon>Kitasatosporales</taxon>
        <taxon>Streptomycetaceae</taxon>
        <taxon>Streptomyces</taxon>
    </lineage>
</organism>
<feature type="region of interest" description="Disordered" evidence="1">
    <location>
        <begin position="1"/>
        <end position="58"/>
    </location>
</feature>
<reference evidence="2 3" key="1">
    <citation type="submission" date="2016-07" db="EMBL/GenBank/DDBJ databases">
        <title>Enhancement of antibiotic productionsby engineered nitrateutilization in actinobacteria.</title>
        <authorList>
            <person name="Meng S.C."/>
        </authorList>
    </citation>
    <scope>NUCLEOTIDE SEQUENCE [LARGE SCALE GENOMIC DNA]</scope>
    <source>
        <strain evidence="2 3">NRRL 2936</strain>
    </source>
</reference>
<dbReference type="SUPFAM" id="SSF51905">
    <property type="entry name" value="FAD/NAD(P)-binding domain"/>
    <property type="match status" value="1"/>
</dbReference>
<gene>
    <name evidence="2" type="ORF">SLINC_3654</name>
</gene>
<dbReference type="EMBL" id="CP016438">
    <property type="protein sequence ID" value="ANS65878.1"/>
    <property type="molecule type" value="Genomic_DNA"/>
</dbReference>
<dbReference type="STRING" id="1915.SLINC_3654"/>
<keyword evidence="3" id="KW-1185">Reference proteome</keyword>
<evidence type="ECO:0000313" key="2">
    <source>
        <dbReference type="EMBL" id="ANS65878.1"/>
    </source>
</evidence>
<dbReference type="PATRIC" id="fig|1915.4.peg.4008"/>
<dbReference type="Proteomes" id="UP000092598">
    <property type="component" value="Chromosome"/>
</dbReference>
<dbReference type="Gene3D" id="3.50.50.60">
    <property type="entry name" value="FAD/NAD(P)-binding domain"/>
    <property type="match status" value="1"/>
</dbReference>
<dbReference type="GO" id="GO:0071949">
    <property type="term" value="F:FAD binding"/>
    <property type="evidence" value="ECO:0007669"/>
    <property type="project" value="InterPro"/>
</dbReference>
<dbReference type="PANTHER" id="PTHR46865:SF8">
    <property type="entry name" value="POSSIBLE OXIDOREDUCTASE"/>
    <property type="match status" value="1"/>
</dbReference>
<proteinExistence type="predicted"/>
<dbReference type="InterPro" id="IPR036188">
    <property type="entry name" value="FAD/NAD-bd_sf"/>
</dbReference>
<name>A0A1B1MB79_STRLN</name>
<dbReference type="AlphaFoldDB" id="A0A1B1MB79"/>
<dbReference type="Pfam" id="PF01494">
    <property type="entry name" value="FAD_binding_3"/>
    <property type="match status" value="1"/>
</dbReference>
<dbReference type="Gene3D" id="3.30.9.10">
    <property type="entry name" value="D-Amino Acid Oxidase, subunit A, domain 2"/>
    <property type="match status" value="1"/>
</dbReference>
<dbReference type="KEGG" id="sls:SLINC_3654"/>
<feature type="compositionally biased region" description="Basic residues" evidence="1">
    <location>
        <begin position="12"/>
        <end position="27"/>
    </location>
</feature>
<protein>
    <submittedName>
        <fullName evidence="2">2-polyprenyl-6-methoxyphenol hydroxylase-like oxidoreductase</fullName>
    </submittedName>
</protein>
<dbReference type="PRINTS" id="PR00420">
    <property type="entry name" value="RNGMNOXGNASE"/>
</dbReference>
<dbReference type="PANTHER" id="PTHR46865">
    <property type="entry name" value="OXIDOREDUCTASE-RELATED"/>
    <property type="match status" value="1"/>
</dbReference>